<evidence type="ECO:0000259" key="5">
    <source>
        <dbReference type="PROSITE" id="PS50977"/>
    </source>
</evidence>
<dbReference type="Pfam" id="PF16925">
    <property type="entry name" value="TetR_C_13"/>
    <property type="match status" value="1"/>
</dbReference>
<feature type="DNA-binding region" description="H-T-H motif" evidence="4">
    <location>
        <begin position="73"/>
        <end position="92"/>
    </location>
</feature>
<dbReference type="PRINTS" id="PR00455">
    <property type="entry name" value="HTHTETR"/>
</dbReference>
<dbReference type="EMBL" id="CP018632">
    <property type="protein sequence ID" value="ASJ70861.1"/>
    <property type="molecule type" value="Genomic_DNA"/>
</dbReference>
<dbReference type="InterPro" id="IPR001647">
    <property type="entry name" value="HTH_TetR"/>
</dbReference>
<dbReference type="GO" id="GO:0003677">
    <property type="term" value="F:DNA binding"/>
    <property type="evidence" value="ECO:0007669"/>
    <property type="project" value="UniProtKB-UniRule"/>
</dbReference>
<keyword evidence="7" id="KW-1185">Reference proteome</keyword>
<dbReference type="SUPFAM" id="SSF46689">
    <property type="entry name" value="Homeodomain-like"/>
    <property type="match status" value="1"/>
</dbReference>
<accession>A0A2Z2NLL7</accession>
<proteinExistence type="predicted"/>
<dbReference type="AlphaFoldDB" id="A0A2Z2NLL7"/>
<feature type="domain" description="HTH tetR-type" evidence="5">
    <location>
        <begin position="50"/>
        <end position="110"/>
    </location>
</feature>
<evidence type="ECO:0000256" key="2">
    <source>
        <dbReference type="ARBA" id="ARBA00023125"/>
    </source>
</evidence>
<evidence type="ECO:0000256" key="1">
    <source>
        <dbReference type="ARBA" id="ARBA00023015"/>
    </source>
</evidence>
<dbReference type="KEGG" id="gai:IMCC3135_03740"/>
<evidence type="ECO:0000256" key="3">
    <source>
        <dbReference type="ARBA" id="ARBA00023163"/>
    </source>
</evidence>
<reference evidence="6 7" key="1">
    <citation type="submission" date="2016-12" db="EMBL/GenBank/DDBJ databases">
        <authorList>
            <person name="Song W.-J."/>
            <person name="Kurnit D.M."/>
        </authorList>
    </citation>
    <scope>NUCLEOTIDE SEQUENCE [LARGE SCALE GENOMIC DNA]</scope>
    <source>
        <strain evidence="6 7">IMCC3135</strain>
    </source>
</reference>
<keyword evidence="2 4" id="KW-0238">DNA-binding</keyword>
<dbReference type="InterPro" id="IPR009057">
    <property type="entry name" value="Homeodomain-like_sf"/>
</dbReference>
<dbReference type="Proteomes" id="UP000250079">
    <property type="component" value="Chromosome"/>
</dbReference>
<dbReference type="SUPFAM" id="SSF48498">
    <property type="entry name" value="Tetracyclin repressor-like, C-terminal domain"/>
    <property type="match status" value="1"/>
</dbReference>
<dbReference type="InterPro" id="IPR036271">
    <property type="entry name" value="Tet_transcr_reg_TetR-rel_C_sf"/>
</dbReference>
<dbReference type="PROSITE" id="PS50977">
    <property type="entry name" value="HTH_TETR_2"/>
    <property type="match status" value="1"/>
</dbReference>
<dbReference type="InterPro" id="IPR011075">
    <property type="entry name" value="TetR_C"/>
</dbReference>
<protein>
    <submittedName>
        <fullName evidence="6">HTH-type transcriptional repressor NemR</fullName>
    </submittedName>
</protein>
<evidence type="ECO:0000313" key="6">
    <source>
        <dbReference type="EMBL" id="ASJ70861.1"/>
    </source>
</evidence>
<dbReference type="Gene3D" id="1.10.357.10">
    <property type="entry name" value="Tetracycline Repressor, domain 2"/>
    <property type="match status" value="1"/>
</dbReference>
<dbReference type="PANTHER" id="PTHR47506:SF6">
    <property type="entry name" value="HTH-TYPE TRANSCRIPTIONAL REPRESSOR NEMR"/>
    <property type="match status" value="1"/>
</dbReference>
<keyword evidence="1" id="KW-0805">Transcription regulation</keyword>
<sequence length="240" mass="26513">MFFHSHSQATDSEPGSGFWRQGQVLQICDLQALDDRSNRPYSLCMDKRNPDTQTHILSTGRRLTALNGYAGVGLSELLKEAGVPKGSFYHYFQSKEAYGCALLKDFANDYEEKLSNTLNHPGKDGRSRLLAYFAQWRKQQTGDIPEERCLVVKLSAEVAELSPDMSEILEHSVKFIVDRLADTLREGVADGSIGAHKDSAELAGTLYHLWLGASLVAGLSRKNTALTSALRVTKVLIPVV</sequence>
<gene>
    <name evidence="6" type="primary">nemR_1</name>
    <name evidence="6" type="ORF">IMCC3135_03740</name>
</gene>
<organism evidence="6 7">
    <name type="scientific">Granulosicoccus antarcticus IMCC3135</name>
    <dbReference type="NCBI Taxonomy" id="1192854"/>
    <lineage>
        <taxon>Bacteria</taxon>
        <taxon>Pseudomonadati</taxon>
        <taxon>Pseudomonadota</taxon>
        <taxon>Gammaproteobacteria</taxon>
        <taxon>Chromatiales</taxon>
        <taxon>Granulosicoccaceae</taxon>
        <taxon>Granulosicoccus</taxon>
    </lineage>
</organism>
<keyword evidence="3" id="KW-0804">Transcription</keyword>
<evidence type="ECO:0000256" key="4">
    <source>
        <dbReference type="PROSITE-ProRule" id="PRU00335"/>
    </source>
</evidence>
<dbReference type="PANTHER" id="PTHR47506">
    <property type="entry name" value="TRANSCRIPTIONAL REGULATORY PROTEIN"/>
    <property type="match status" value="1"/>
</dbReference>
<evidence type="ECO:0000313" key="7">
    <source>
        <dbReference type="Proteomes" id="UP000250079"/>
    </source>
</evidence>
<name>A0A2Z2NLL7_9GAMM</name>
<dbReference type="Pfam" id="PF00440">
    <property type="entry name" value="TetR_N"/>
    <property type="match status" value="1"/>
</dbReference>